<gene>
    <name evidence="3" type="ORF">A3I31_02260</name>
</gene>
<sequence>MDTSLLNRNLLVPAIIVLVILLGISIWGLMLPRNQSVEIQNFNQCAAAGNQVMESYPRQCRSADGRLFVEEITPPVSEDMSSLIVVETPQPNKLVTSPLFIEGRARGSWFFEASFPLRLFDGNGKEILVTPVQAQDEWMTEDFVPFSIQLTFEMPETDTGTLVFQKDNPSGLPEYDKQLEVPIRFKPDITKACVPTGCSGQVCSDTKVFTTCEYKPEYACYKNAICERQADGVCGWTENPMFTSCIQKNKTSGPALQ</sequence>
<name>A0A1G1Z6L8_9BACT</name>
<keyword evidence="1" id="KW-0812">Transmembrane</keyword>
<proteinExistence type="predicted"/>
<protein>
    <recommendedName>
        <fullName evidence="2">Bacterial spore germination immunoglobulin-like domain-containing protein</fullName>
    </recommendedName>
</protein>
<feature type="domain" description="Bacterial spore germination immunoglobulin-like" evidence="2">
    <location>
        <begin position="84"/>
        <end position="170"/>
    </location>
</feature>
<reference evidence="3 4" key="1">
    <citation type="journal article" date="2016" name="Nat. Commun.">
        <title>Thousands of microbial genomes shed light on interconnected biogeochemical processes in an aquifer system.</title>
        <authorList>
            <person name="Anantharaman K."/>
            <person name="Brown C.T."/>
            <person name="Hug L.A."/>
            <person name="Sharon I."/>
            <person name="Castelle C.J."/>
            <person name="Probst A.J."/>
            <person name="Thomas B.C."/>
            <person name="Singh A."/>
            <person name="Wilkins M.J."/>
            <person name="Karaoz U."/>
            <person name="Brodie E.L."/>
            <person name="Williams K.H."/>
            <person name="Hubbard S.S."/>
            <person name="Banfield J.F."/>
        </authorList>
    </citation>
    <scope>NUCLEOTIDE SEQUENCE [LARGE SCALE GENOMIC DNA]</scope>
</reference>
<feature type="transmembrane region" description="Helical" evidence="1">
    <location>
        <begin position="12"/>
        <end position="31"/>
    </location>
</feature>
<dbReference type="AlphaFoldDB" id="A0A1G1Z6L8"/>
<dbReference type="EMBL" id="MHIZ01000037">
    <property type="protein sequence ID" value="OGY59317.1"/>
    <property type="molecule type" value="Genomic_DNA"/>
</dbReference>
<evidence type="ECO:0000313" key="3">
    <source>
        <dbReference type="EMBL" id="OGY59317.1"/>
    </source>
</evidence>
<evidence type="ECO:0000256" key="1">
    <source>
        <dbReference type="SAM" id="Phobius"/>
    </source>
</evidence>
<dbReference type="InterPro" id="IPR018911">
    <property type="entry name" value="Gmad2_Ig-like_dom"/>
</dbReference>
<evidence type="ECO:0000259" key="2">
    <source>
        <dbReference type="Pfam" id="PF10648"/>
    </source>
</evidence>
<accession>A0A1G1Z6L8</accession>
<keyword evidence="1" id="KW-1133">Transmembrane helix</keyword>
<comment type="caution">
    <text evidence="3">The sequence shown here is derived from an EMBL/GenBank/DDBJ whole genome shotgun (WGS) entry which is preliminary data.</text>
</comment>
<organism evidence="3 4">
    <name type="scientific">Candidatus Colwellbacteria bacterium RIFCSPLOWO2_02_FULL_44_20b</name>
    <dbReference type="NCBI Taxonomy" id="1797691"/>
    <lineage>
        <taxon>Bacteria</taxon>
        <taxon>Candidatus Colwelliibacteriota</taxon>
    </lineage>
</organism>
<dbReference type="Proteomes" id="UP000178808">
    <property type="component" value="Unassembled WGS sequence"/>
</dbReference>
<dbReference type="Pfam" id="PF10648">
    <property type="entry name" value="Gmad2"/>
    <property type="match status" value="1"/>
</dbReference>
<evidence type="ECO:0000313" key="4">
    <source>
        <dbReference type="Proteomes" id="UP000178808"/>
    </source>
</evidence>
<keyword evidence="1" id="KW-0472">Membrane</keyword>